<dbReference type="PRINTS" id="PR00114">
    <property type="entry name" value="STPHPHTASE"/>
</dbReference>
<evidence type="ECO:0000256" key="10">
    <source>
        <dbReference type="ARBA" id="ARBA00023004"/>
    </source>
</evidence>
<dbReference type="OrthoDB" id="5593063at2759"/>
<comment type="catalytic activity">
    <reaction evidence="11">
        <text>O-phospho-L-seryl-[protein] + H2O = L-seryl-[protein] + phosphate</text>
        <dbReference type="Rhea" id="RHEA:20629"/>
        <dbReference type="Rhea" id="RHEA-COMP:9863"/>
        <dbReference type="Rhea" id="RHEA-COMP:11604"/>
        <dbReference type="ChEBI" id="CHEBI:15377"/>
        <dbReference type="ChEBI" id="CHEBI:29999"/>
        <dbReference type="ChEBI" id="CHEBI:43474"/>
        <dbReference type="ChEBI" id="CHEBI:83421"/>
        <dbReference type="EC" id="3.1.3.16"/>
    </reaction>
</comment>
<dbReference type="Gene3D" id="3.60.21.10">
    <property type="match status" value="1"/>
</dbReference>
<feature type="compositionally biased region" description="Pro residues" evidence="14">
    <location>
        <begin position="687"/>
        <end position="702"/>
    </location>
</feature>
<dbReference type="InterPro" id="IPR043360">
    <property type="entry name" value="PP2B"/>
</dbReference>
<evidence type="ECO:0000256" key="12">
    <source>
        <dbReference type="ARBA" id="ARBA00048336"/>
    </source>
</evidence>
<dbReference type="FunFam" id="3.60.21.10:FF:000002">
    <property type="entry name" value="Serine/threonine-protein phosphatase"/>
    <property type="match status" value="1"/>
</dbReference>
<dbReference type="EMBL" id="JABELV010000191">
    <property type="protein sequence ID" value="KAG7528306.1"/>
    <property type="molecule type" value="Genomic_DNA"/>
</dbReference>
<dbReference type="EC" id="3.1.3.16" evidence="13"/>
<evidence type="ECO:0000259" key="15">
    <source>
        <dbReference type="PROSITE" id="PS00125"/>
    </source>
</evidence>
<keyword evidence="17" id="KW-1185">Reference proteome</keyword>
<comment type="similarity">
    <text evidence="3">Belongs to the PPP phosphatase family. PP-2B subfamily.</text>
</comment>
<dbReference type="InterPro" id="IPR041751">
    <property type="entry name" value="MPP_PP2B"/>
</dbReference>
<feature type="compositionally biased region" description="Gly residues" evidence="14">
    <location>
        <begin position="598"/>
        <end position="608"/>
    </location>
</feature>
<keyword evidence="6 13" id="KW-0378">Hydrolase</keyword>
<evidence type="ECO:0000256" key="11">
    <source>
        <dbReference type="ARBA" id="ARBA00047761"/>
    </source>
</evidence>
<protein>
    <recommendedName>
        <fullName evidence="13">Serine/threonine-protein phosphatase</fullName>
        <ecNumber evidence="13">3.1.3.16</ecNumber>
    </recommendedName>
</protein>
<dbReference type="PROSITE" id="PS00125">
    <property type="entry name" value="SER_THR_PHOSPHATASE"/>
    <property type="match status" value="1"/>
</dbReference>
<feature type="region of interest" description="Disordered" evidence="14">
    <location>
        <begin position="1"/>
        <end position="55"/>
    </location>
</feature>
<keyword evidence="10" id="KW-0408">Iron</keyword>
<evidence type="ECO:0000256" key="8">
    <source>
        <dbReference type="ARBA" id="ARBA00022860"/>
    </source>
</evidence>
<dbReference type="CDD" id="cd07416">
    <property type="entry name" value="MPP_PP2B"/>
    <property type="match status" value="1"/>
</dbReference>
<feature type="region of interest" description="Disordered" evidence="14">
    <location>
        <begin position="548"/>
        <end position="702"/>
    </location>
</feature>
<keyword evidence="9" id="KW-0904">Protein phosphatase</keyword>
<dbReference type="GO" id="GO:0033192">
    <property type="term" value="F:calmodulin-dependent protein phosphatase activity"/>
    <property type="evidence" value="ECO:0007669"/>
    <property type="project" value="InterPro"/>
</dbReference>
<dbReference type="InterPro" id="IPR029052">
    <property type="entry name" value="Metallo-depent_PP-like"/>
</dbReference>
<accession>A0A8K0JFR1</accession>
<feature type="compositionally biased region" description="Acidic residues" evidence="14">
    <location>
        <begin position="459"/>
        <end position="468"/>
    </location>
</feature>
<comment type="cofactor">
    <cofactor evidence="2">
        <name>Fe(3+)</name>
        <dbReference type="ChEBI" id="CHEBI:29034"/>
    </cofactor>
</comment>
<dbReference type="InterPro" id="IPR006186">
    <property type="entry name" value="Ser/Thr-sp_prot-phosphatase"/>
</dbReference>
<reference evidence="16" key="1">
    <citation type="submission" date="2020-04" db="EMBL/GenBank/DDBJ databases">
        <title>Analysis of mating type loci in Filobasidium floriforme.</title>
        <authorList>
            <person name="Nowrousian M."/>
        </authorList>
    </citation>
    <scope>NUCLEOTIDE SEQUENCE</scope>
    <source>
        <strain evidence="16">CBS 6242</strain>
    </source>
</reference>
<sequence length="702" mass="78176">MSDLPPIDMDPTTSLPPINTSNLPTSNSRNNNNNNNQADYTNNNNNAAGPSVSSKEYQEKAIAAIARKKQRKFDIPKIDFTQHQLENGEIVRTDQRVVKDVQAPAMRPPTDEEFYSKTDPSKPDIAFLKNHFYREGRLTEEQALFILQKGGEILHQESNLLEVDAPITVCGDIHGQYYDLMKLFEVGGNPADTRYLFLGDYVDRGYFSIECVLYLWSLKMWYPNTLFLLRGNHECRHLTDYFTFKLECKHKYSEVVYNACMDSFCNLPLAAVMNKQFLCIHGGLSPELNTLDDIRSINRFREPPTHGLMCDMLWADPLEEFGSEKTNEPFLHNHVRGCSYFFTYTAACQFLERNGLLSIIRAHEAQDAGYRMYRKTKTTGFPSVMTIFSAPNYLDVYGNKAAVLKYESNVMNIRQFNCTPHPYWLPNFMDVFTWSLPFVGEKITDMLIAILNCCTKEELEEAEEEEPTSPEVLSPADEELDGRDNAKMKNKIMLVGKMSRVFALLREETERVGELQTGKEEAALSDTALASGAEGVKEAIHGFSDARRADITNERLPPELIDADEDAPASPMRTSGPGSPSESTPPMLSSPNESPALGGYGSGGGGGMAESPFGSPMTPSSPDLGATWKPGHGRRFSLGTTNRTAPSNRRRSLDQTMALMKEVLEGTDANGNDEAIERIAENLGSPPASPTRAKPPPGGPFA</sequence>
<evidence type="ECO:0000313" key="17">
    <source>
        <dbReference type="Proteomes" id="UP000812966"/>
    </source>
</evidence>
<dbReference type="AlphaFoldDB" id="A0A8K0JFR1"/>
<dbReference type="SMART" id="SM00156">
    <property type="entry name" value="PP2Ac"/>
    <property type="match status" value="1"/>
</dbReference>
<evidence type="ECO:0000256" key="1">
    <source>
        <dbReference type="ARBA" id="ARBA00001947"/>
    </source>
</evidence>
<gene>
    <name evidence="16" type="ORF">FFLO_06246</name>
</gene>
<evidence type="ECO:0000256" key="14">
    <source>
        <dbReference type="SAM" id="MobiDB-lite"/>
    </source>
</evidence>
<comment type="catalytic activity">
    <reaction evidence="12 13">
        <text>O-phospho-L-threonyl-[protein] + H2O = L-threonyl-[protein] + phosphate</text>
        <dbReference type="Rhea" id="RHEA:47004"/>
        <dbReference type="Rhea" id="RHEA-COMP:11060"/>
        <dbReference type="Rhea" id="RHEA-COMP:11605"/>
        <dbReference type="ChEBI" id="CHEBI:15377"/>
        <dbReference type="ChEBI" id="CHEBI:30013"/>
        <dbReference type="ChEBI" id="CHEBI:43474"/>
        <dbReference type="ChEBI" id="CHEBI:61977"/>
        <dbReference type="EC" id="3.1.3.16"/>
    </reaction>
</comment>
<dbReference type="Proteomes" id="UP000812966">
    <property type="component" value="Unassembled WGS sequence"/>
</dbReference>
<name>A0A8K0JFR1_9TREE</name>
<feature type="compositionally biased region" description="Basic and acidic residues" evidence="14">
    <location>
        <begin position="548"/>
        <end position="557"/>
    </location>
</feature>
<comment type="caution">
    <text evidence="16">The sequence shown here is derived from an EMBL/GenBank/DDBJ whole genome shotgun (WGS) entry which is preliminary data.</text>
</comment>
<feature type="compositionally biased region" description="Polar residues" evidence="14">
    <location>
        <begin position="638"/>
        <end position="647"/>
    </location>
</feature>
<dbReference type="GO" id="GO:0097720">
    <property type="term" value="P:calcineurin-mediated signaling"/>
    <property type="evidence" value="ECO:0007669"/>
    <property type="project" value="InterPro"/>
</dbReference>
<comment type="cofactor">
    <cofactor evidence="1">
        <name>Zn(2+)</name>
        <dbReference type="ChEBI" id="CHEBI:29105"/>
    </cofactor>
</comment>
<dbReference type="PANTHER" id="PTHR45673">
    <property type="entry name" value="SERINE/THREONINE-PROTEIN PHOSPHATASE 2B CATALYTIC SUBUNIT 1-RELATED"/>
    <property type="match status" value="1"/>
</dbReference>
<evidence type="ECO:0000256" key="9">
    <source>
        <dbReference type="ARBA" id="ARBA00022912"/>
    </source>
</evidence>
<feature type="region of interest" description="Disordered" evidence="14">
    <location>
        <begin position="459"/>
        <end position="485"/>
    </location>
</feature>
<comment type="subunit">
    <text evidence="4">Composed of two components (A and B), the A component is the catalytic subunit and the B component confers calcium sensitivity.</text>
</comment>
<keyword evidence="8" id="KW-0112">Calmodulin-binding</keyword>
<feature type="domain" description="Serine/threonine specific protein phosphatases" evidence="15">
    <location>
        <begin position="229"/>
        <end position="234"/>
    </location>
</feature>
<dbReference type="Pfam" id="PF00149">
    <property type="entry name" value="Metallophos"/>
    <property type="match status" value="1"/>
</dbReference>
<evidence type="ECO:0000256" key="5">
    <source>
        <dbReference type="ARBA" id="ARBA00022723"/>
    </source>
</evidence>
<evidence type="ECO:0000256" key="13">
    <source>
        <dbReference type="RuleBase" id="RU004273"/>
    </source>
</evidence>
<dbReference type="GO" id="GO:0005516">
    <property type="term" value="F:calmodulin binding"/>
    <property type="evidence" value="ECO:0007669"/>
    <property type="project" value="UniProtKB-KW"/>
</dbReference>
<evidence type="ECO:0000256" key="4">
    <source>
        <dbReference type="ARBA" id="ARBA00011112"/>
    </source>
</evidence>
<keyword evidence="5" id="KW-0479">Metal-binding</keyword>
<evidence type="ECO:0000256" key="2">
    <source>
        <dbReference type="ARBA" id="ARBA00001965"/>
    </source>
</evidence>
<dbReference type="InterPro" id="IPR004843">
    <property type="entry name" value="Calcineurin-like_PHP"/>
</dbReference>
<keyword evidence="7" id="KW-0862">Zinc</keyword>
<feature type="compositionally biased region" description="Low complexity" evidence="14">
    <location>
        <begin position="19"/>
        <end position="48"/>
    </location>
</feature>
<evidence type="ECO:0000256" key="6">
    <source>
        <dbReference type="ARBA" id="ARBA00022801"/>
    </source>
</evidence>
<proteinExistence type="inferred from homology"/>
<evidence type="ECO:0000313" key="16">
    <source>
        <dbReference type="EMBL" id="KAG7528306.1"/>
    </source>
</evidence>
<evidence type="ECO:0000256" key="3">
    <source>
        <dbReference type="ARBA" id="ARBA00009905"/>
    </source>
</evidence>
<dbReference type="SUPFAM" id="SSF56300">
    <property type="entry name" value="Metallo-dependent phosphatases"/>
    <property type="match status" value="1"/>
</dbReference>
<evidence type="ECO:0000256" key="7">
    <source>
        <dbReference type="ARBA" id="ARBA00022833"/>
    </source>
</evidence>
<dbReference type="GO" id="GO:0046872">
    <property type="term" value="F:metal ion binding"/>
    <property type="evidence" value="ECO:0007669"/>
    <property type="project" value="UniProtKB-KW"/>
</dbReference>
<feature type="compositionally biased region" description="Low complexity" evidence="14">
    <location>
        <begin position="574"/>
        <end position="586"/>
    </location>
</feature>
<organism evidence="16 17">
    <name type="scientific">Filobasidium floriforme</name>
    <dbReference type="NCBI Taxonomy" id="5210"/>
    <lineage>
        <taxon>Eukaryota</taxon>
        <taxon>Fungi</taxon>
        <taxon>Dikarya</taxon>
        <taxon>Basidiomycota</taxon>
        <taxon>Agaricomycotina</taxon>
        <taxon>Tremellomycetes</taxon>
        <taxon>Filobasidiales</taxon>
        <taxon>Filobasidiaceae</taxon>
        <taxon>Filobasidium</taxon>
    </lineage>
</organism>